<dbReference type="Proteomes" id="UP000430634">
    <property type="component" value="Unassembled WGS sequence"/>
</dbReference>
<dbReference type="AlphaFoldDB" id="A0A6I3SYZ6"/>
<comment type="caution">
    <text evidence="2">The sequence shown here is derived from an EMBL/GenBank/DDBJ whole genome shotgun (WGS) entry which is preliminary data.</text>
</comment>
<dbReference type="OrthoDB" id="7432757at2"/>
<dbReference type="Pfam" id="PF12261">
    <property type="entry name" value="T_hemolysin"/>
    <property type="match status" value="1"/>
</dbReference>
<evidence type="ECO:0000313" key="3">
    <source>
        <dbReference type="Proteomes" id="UP000430634"/>
    </source>
</evidence>
<sequence length="386" mass="41569">MLATAAATFSAIASGASARAAHAAATFRFLFICSACPCKVKTRSVTGRYDGIMTFCHAPPRRQVKKSAGHIVATPRRSDTNLRKIPSVWQTFVLYHARRWLRFLCNQAGTKACSSTTFQRLTEQPGNDMNTPAANDNVMNIQSASPAVPAIGPSTAGGLAFQLELGNRSLVFKLVGPEDRYYGAAVELARAVYLRAYGATIAPRPHRFIVCIDLASGAAIACAGLSFAGRAPLFSEHYLEASLPQMLADVFQRDVARRDVAEVSTLATIEPSIGAELMRALPLVCWYLGLRAVLCTATTKLQRSFGTMKLHFHPLTAADPARLPVVPGVNWGTYYDTRPMTGVLRVDVLGEFFDSVCCRYNQHLLAAEIADGGQELVAAAPMGVAA</sequence>
<keyword evidence="1" id="KW-0732">Signal</keyword>
<accession>A0A6I3SYZ6</accession>
<protein>
    <recommendedName>
        <fullName evidence="4">Thermostable hemolysin</fullName>
    </recommendedName>
</protein>
<gene>
    <name evidence="2" type="ORF">GM672_08705</name>
</gene>
<feature type="chain" id="PRO_5026117486" description="Thermostable hemolysin" evidence="1">
    <location>
        <begin position="24"/>
        <end position="386"/>
    </location>
</feature>
<organism evidence="2 3">
    <name type="scientific">Pseudoduganella buxea</name>
    <dbReference type="NCBI Taxonomy" id="1949069"/>
    <lineage>
        <taxon>Bacteria</taxon>
        <taxon>Pseudomonadati</taxon>
        <taxon>Pseudomonadota</taxon>
        <taxon>Betaproteobacteria</taxon>
        <taxon>Burkholderiales</taxon>
        <taxon>Oxalobacteraceae</taxon>
        <taxon>Telluria group</taxon>
        <taxon>Pseudoduganella</taxon>
    </lineage>
</organism>
<dbReference type="EMBL" id="WNKZ01000017">
    <property type="protein sequence ID" value="MTV52807.1"/>
    <property type="molecule type" value="Genomic_DNA"/>
</dbReference>
<dbReference type="InterPro" id="IPR022050">
    <property type="entry name" value="T_hemolysin"/>
</dbReference>
<feature type="signal peptide" evidence="1">
    <location>
        <begin position="1"/>
        <end position="23"/>
    </location>
</feature>
<name>A0A6I3SYZ6_9BURK</name>
<evidence type="ECO:0000256" key="1">
    <source>
        <dbReference type="SAM" id="SignalP"/>
    </source>
</evidence>
<evidence type="ECO:0000313" key="2">
    <source>
        <dbReference type="EMBL" id="MTV52807.1"/>
    </source>
</evidence>
<proteinExistence type="predicted"/>
<reference evidence="2 3" key="1">
    <citation type="submission" date="2019-11" db="EMBL/GenBank/DDBJ databases">
        <title>Type strains purchased from KCTC, JCM and DSMZ.</title>
        <authorList>
            <person name="Lu H."/>
        </authorList>
    </citation>
    <scope>NUCLEOTIDE SEQUENCE [LARGE SCALE GENOMIC DNA]</scope>
    <source>
        <strain evidence="2 3">KCTC 52429</strain>
    </source>
</reference>
<evidence type="ECO:0008006" key="4">
    <source>
        <dbReference type="Google" id="ProtNLM"/>
    </source>
</evidence>